<reference evidence="1" key="1">
    <citation type="submission" date="2018-05" db="EMBL/GenBank/DDBJ databases">
        <authorList>
            <person name="Lanie J.A."/>
            <person name="Ng W.-L."/>
            <person name="Kazmierczak K.M."/>
            <person name="Andrzejewski T.M."/>
            <person name="Davidsen T.M."/>
            <person name="Wayne K.J."/>
            <person name="Tettelin H."/>
            <person name="Glass J.I."/>
            <person name="Rusch D."/>
            <person name="Podicherti R."/>
            <person name="Tsui H.-C.T."/>
            <person name="Winkler M.E."/>
        </authorList>
    </citation>
    <scope>NUCLEOTIDE SEQUENCE</scope>
</reference>
<proteinExistence type="predicted"/>
<dbReference type="EMBL" id="UINC01001578">
    <property type="protein sequence ID" value="SUZ84040.1"/>
    <property type="molecule type" value="Genomic_DNA"/>
</dbReference>
<organism evidence="1">
    <name type="scientific">marine metagenome</name>
    <dbReference type="NCBI Taxonomy" id="408172"/>
    <lineage>
        <taxon>unclassified sequences</taxon>
        <taxon>metagenomes</taxon>
        <taxon>ecological metagenomes</taxon>
    </lineage>
</organism>
<evidence type="ECO:0000313" key="1">
    <source>
        <dbReference type="EMBL" id="SUZ84040.1"/>
    </source>
</evidence>
<gene>
    <name evidence="1" type="ORF">METZ01_LOCUS36894</name>
</gene>
<name>A0A381QXZ9_9ZZZZ</name>
<protein>
    <submittedName>
        <fullName evidence="1">Uncharacterized protein</fullName>
    </submittedName>
</protein>
<sequence>MNDYFKGFASGFFLCLCLIILNGSSDTQSEQKVELLQRLDDIEQKIDFNYNVLNKHLVRIMAYGVKVKEGYIDGVRQPVECVQKNNK</sequence>
<accession>A0A381QXZ9</accession>
<dbReference type="AlphaFoldDB" id="A0A381QXZ9"/>